<keyword evidence="4" id="KW-0804">Transcription</keyword>
<keyword evidence="2" id="KW-0805">Transcription regulation</keyword>
<evidence type="ECO:0000259" key="6">
    <source>
        <dbReference type="PROSITE" id="PS50863"/>
    </source>
</evidence>
<evidence type="ECO:0000256" key="1">
    <source>
        <dbReference type="ARBA" id="ARBA00004123"/>
    </source>
</evidence>
<dbReference type="OrthoDB" id="1304217at2759"/>
<keyword evidence="3" id="KW-0238">DNA-binding</keyword>
<evidence type="ECO:0000313" key="8">
    <source>
        <dbReference type="Proteomes" id="UP000230069"/>
    </source>
</evidence>
<dbReference type="InterPro" id="IPR003340">
    <property type="entry name" value="B3_DNA-bd"/>
</dbReference>
<dbReference type="Gene3D" id="2.40.330.10">
    <property type="entry name" value="DNA-binding pseudobarrel domain"/>
    <property type="match status" value="2"/>
</dbReference>
<name>A0A2G5EUI4_AQUCA</name>
<accession>A0A2G5EUI4</accession>
<dbReference type="GO" id="GO:0003677">
    <property type="term" value="F:DNA binding"/>
    <property type="evidence" value="ECO:0007669"/>
    <property type="project" value="UniProtKB-KW"/>
</dbReference>
<protein>
    <recommendedName>
        <fullName evidence="6">TF-B3 domain-containing protein</fullName>
    </recommendedName>
</protein>
<dbReference type="InterPro" id="IPR015300">
    <property type="entry name" value="DNA-bd_pseudobarrel_sf"/>
</dbReference>
<evidence type="ECO:0000256" key="2">
    <source>
        <dbReference type="ARBA" id="ARBA00023015"/>
    </source>
</evidence>
<dbReference type="EMBL" id="KZ305021">
    <property type="protein sequence ID" value="PIA59307.1"/>
    <property type="molecule type" value="Genomic_DNA"/>
</dbReference>
<dbReference type="STRING" id="218851.A0A2G5EUI4"/>
<keyword evidence="8" id="KW-1185">Reference proteome</keyword>
<reference evidence="7 8" key="1">
    <citation type="submission" date="2017-09" db="EMBL/GenBank/DDBJ databases">
        <title>WGS assembly of Aquilegia coerulea Goldsmith.</title>
        <authorList>
            <person name="Hodges S."/>
            <person name="Kramer E."/>
            <person name="Nordborg M."/>
            <person name="Tomkins J."/>
            <person name="Borevitz J."/>
            <person name="Derieg N."/>
            <person name="Yan J."/>
            <person name="Mihaltcheva S."/>
            <person name="Hayes R.D."/>
            <person name="Rokhsar D."/>
        </authorList>
    </citation>
    <scope>NUCLEOTIDE SEQUENCE [LARGE SCALE GENOMIC DNA]</scope>
    <source>
        <strain evidence="8">cv. Goldsmith</strain>
    </source>
</reference>
<sequence>MAWQVELKKIDGSVYLQNGWLEFVDHHSICAGHVLVFRYNRKSRFDVLIFDMSCSEIDYLCNSKKIGQFNHMKDTLVPKKEAGDITIGKTGSLKRDLVRKRRVETEERTGNILQRATTFKTKHHFFKVFMRPSYVKSRYVPMPVRFYDSHLKGLNHLTLQASNGIAKWHVRCLSGSGHMRMTGVAAFIVESNIKVGNICFFQLINKEKGVLKVNICSEE</sequence>
<dbReference type="PANTHER" id="PTHR31920:SF108">
    <property type="entry name" value="B3 DOMAIN-CONTAINING TRANSCRIPTION FACTOR VRN1-LIKE"/>
    <property type="match status" value="1"/>
</dbReference>
<dbReference type="AlphaFoldDB" id="A0A2G5EUI4"/>
<dbReference type="InterPro" id="IPR050655">
    <property type="entry name" value="Plant_B3_domain"/>
</dbReference>
<comment type="subcellular location">
    <subcellularLocation>
        <location evidence="1">Nucleus</location>
    </subcellularLocation>
</comment>
<dbReference type="GO" id="GO:0005634">
    <property type="term" value="C:nucleus"/>
    <property type="evidence" value="ECO:0007669"/>
    <property type="project" value="UniProtKB-SubCell"/>
</dbReference>
<organism evidence="7 8">
    <name type="scientific">Aquilegia coerulea</name>
    <name type="common">Rocky mountain columbine</name>
    <dbReference type="NCBI Taxonomy" id="218851"/>
    <lineage>
        <taxon>Eukaryota</taxon>
        <taxon>Viridiplantae</taxon>
        <taxon>Streptophyta</taxon>
        <taxon>Embryophyta</taxon>
        <taxon>Tracheophyta</taxon>
        <taxon>Spermatophyta</taxon>
        <taxon>Magnoliopsida</taxon>
        <taxon>Ranunculales</taxon>
        <taxon>Ranunculaceae</taxon>
        <taxon>Thalictroideae</taxon>
        <taxon>Aquilegia</taxon>
    </lineage>
</organism>
<evidence type="ECO:0000256" key="4">
    <source>
        <dbReference type="ARBA" id="ARBA00023163"/>
    </source>
</evidence>
<dbReference type="CDD" id="cd10017">
    <property type="entry name" value="B3_DNA"/>
    <property type="match status" value="2"/>
</dbReference>
<dbReference type="Proteomes" id="UP000230069">
    <property type="component" value="Unassembled WGS sequence"/>
</dbReference>
<dbReference type="SUPFAM" id="SSF101936">
    <property type="entry name" value="DNA-binding pseudobarrel domain"/>
    <property type="match status" value="2"/>
</dbReference>
<evidence type="ECO:0000256" key="5">
    <source>
        <dbReference type="ARBA" id="ARBA00023242"/>
    </source>
</evidence>
<evidence type="ECO:0000313" key="7">
    <source>
        <dbReference type="EMBL" id="PIA59307.1"/>
    </source>
</evidence>
<gene>
    <name evidence="7" type="ORF">AQUCO_00400299v1</name>
</gene>
<dbReference type="PANTHER" id="PTHR31920">
    <property type="entry name" value="B3 DOMAIN-CONTAINING"/>
    <property type="match status" value="1"/>
</dbReference>
<evidence type="ECO:0000256" key="3">
    <source>
        <dbReference type="ARBA" id="ARBA00023125"/>
    </source>
</evidence>
<proteinExistence type="predicted"/>
<keyword evidence="5" id="KW-0539">Nucleus</keyword>
<dbReference type="InParanoid" id="A0A2G5EUI4"/>
<dbReference type="PROSITE" id="PS50863">
    <property type="entry name" value="B3"/>
    <property type="match status" value="1"/>
</dbReference>
<dbReference type="Pfam" id="PF02362">
    <property type="entry name" value="B3"/>
    <property type="match status" value="2"/>
</dbReference>
<feature type="domain" description="TF-B3" evidence="6">
    <location>
        <begin position="1"/>
        <end position="53"/>
    </location>
</feature>
<dbReference type="SMART" id="SM01019">
    <property type="entry name" value="B3"/>
    <property type="match status" value="1"/>
</dbReference>